<dbReference type="PRINTS" id="PR00039">
    <property type="entry name" value="HTHLYSR"/>
</dbReference>
<dbReference type="InterPro" id="IPR058163">
    <property type="entry name" value="LysR-type_TF_proteobact-type"/>
</dbReference>
<dbReference type="Proteomes" id="UP000051386">
    <property type="component" value="Unassembled WGS sequence"/>
</dbReference>
<dbReference type="Gene3D" id="1.10.10.10">
    <property type="entry name" value="Winged helix-like DNA-binding domain superfamily/Winged helix DNA-binding domain"/>
    <property type="match status" value="1"/>
</dbReference>
<dbReference type="InterPro" id="IPR000847">
    <property type="entry name" value="LysR_HTH_N"/>
</dbReference>
<dbReference type="InterPro" id="IPR005119">
    <property type="entry name" value="LysR_subst-bd"/>
</dbReference>
<dbReference type="Pfam" id="PF03466">
    <property type="entry name" value="LysR_substrate"/>
    <property type="match status" value="1"/>
</dbReference>
<feature type="domain" description="HTH lysR-type" evidence="5">
    <location>
        <begin position="7"/>
        <end position="64"/>
    </location>
</feature>
<keyword evidence="4" id="KW-0804">Transcription</keyword>
<comment type="caution">
    <text evidence="6">The sequence shown here is derived from an EMBL/GenBank/DDBJ whole genome shotgun (WGS) entry which is preliminary data.</text>
</comment>
<reference evidence="6 7" key="1">
    <citation type="submission" date="2015-05" db="EMBL/GenBank/DDBJ databases">
        <title>Genome sequencing and analysis of members of genus Stenotrophomonas.</title>
        <authorList>
            <person name="Patil P.P."/>
            <person name="Midha S."/>
            <person name="Patil P.B."/>
        </authorList>
    </citation>
    <scope>NUCLEOTIDE SEQUENCE [LARGE SCALE GENOMIC DNA]</scope>
    <source>
        <strain evidence="6 7">DSM 21508</strain>
    </source>
</reference>
<organism evidence="6 7">
    <name type="scientific">Stenotrophomonas chelatiphaga</name>
    <dbReference type="NCBI Taxonomy" id="517011"/>
    <lineage>
        <taxon>Bacteria</taxon>
        <taxon>Pseudomonadati</taxon>
        <taxon>Pseudomonadota</taxon>
        <taxon>Gammaproteobacteria</taxon>
        <taxon>Lysobacterales</taxon>
        <taxon>Lysobacteraceae</taxon>
        <taxon>Stenotrophomonas</taxon>
    </lineage>
</organism>
<dbReference type="GO" id="GO:0003700">
    <property type="term" value="F:DNA-binding transcription factor activity"/>
    <property type="evidence" value="ECO:0007669"/>
    <property type="project" value="InterPro"/>
</dbReference>
<evidence type="ECO:0000313" key="7">
    <source>
        <dbReference type="Proteomes" id="UP000051386"/>
    </source>
</evidence>
<dbReference type="PANTHER" id="PTHR30537">
    <property type="entry name" value="HTH-TYPE TRANSCRIPTIONAL REGULATOR"/>
    <property type="match status" value="1"/>
</dbReference>
<evidence type="ECO:0000256" key="2">
    <source>
        <dbReference type="ARBA" id="ARBA00023015"/>
    </source>
</evidence>
<evidence type="ECO:0000256" key="4">
    <source>
        <dbReference type="ARBA" id="ARBA00023163"/>
    </source>
</evidence>
<keyword evidence="2" id="KW-0805">Transcription regulation</keyword>
<dbReference type="Pfam" id="PF00126">
    <property type="entry name" value="HTH_1"/>
    <property type="match status" value="1"/>
</dbReference>
<comment type="similarity">
    <text evidence="1">Belongs to the LysR transcriptional regulatory family.</text>
</comment>
<dbReference type="FunFam" id="1.10.10.10:FF:000001">
    <property type="entry name" value="LysR family transcriptional regulator"/>
    <property type="match status" value="1"/>
</dbReference>
<dbReference type="PROSITE" id="PS50931">
    <property type="entry name" value="HTH_LYSR"/>
    <property type="match status" value="1"/>
</dbReference>
<evidence type="ECO:0000313" key="6">
    <source>
        <dbReference type="EMBL" id="KRG70322.1"/>
    </source>
</evidence>
<dbReference type="AlphaFoldDB" id="A0A0R0CV15"/>
<keyword evidence="7" id="KW-1185">Reference proteome</keyword>
<dbReference type="EMBL" id="LDJK01000081">
    <property type="protein sequence ID" value="KRG70322.1"/>
    <property type="molecule type" value="Genomic_DNA"/>
</dbReference>
<dbReference type="InterPro" id="IPR036390">
    <property type="entry name" value="WH_DNA-bd_sf"/>
</dbReference>
<dbReference type="SUPFAM" id="SSF53850">
    <property type="entry name" value="Periplasmic binding protein-like II"/>
    <property type="match status" value="1"/>
</dbReference>
<dbReference type="SUPFAM" id="SSF46785">
    <property type="entry name" value="Winged helix' DNA-binding domain"/>
    <property type="match status" value="1"/>
</dbReference>
<dbReference type="FunFam" id="3.40.190.10:FF:000017">
    <property type="entry name" value="Glycine cleavage system transcriptional activator"/>
    <property type="match status" value="1"/>
</dbReference>
<evidence type="ECO:0000259" key="5">
    <source>
        <dbReference type="PROSITE" id="PS50931"/>
    </source>
</evidence>
<name>A0A0R0CV15_9GAMM</name>
<keyword evidence="3" id="KW-0238">DNA-binding</keyword>
<dbReference type="RefSeq" id="WP_057687223.1">
    <property type="nucleotide sequence ID" value="NZ_LDJK01000081.1"/>
</dbReference>
<accession>A0A0R0CV15</accession>
<gene>
    <name evidence="6" type="ORF">ABB28_15245</name>
</gene>
<dbReference type="GO" id="GO:0006351">
    <property type="term" value="P:DNA-templated transcription"/>
    <property type="evidence" value="ECO:0007669"/>
    <property type="project" value="TreeGrafter"/>
</dbReference>
<dbReference type="PANTHER" id="PTHR30537:SF74">
    <property type="entry name" value="HTH-TYPE TRANSCRIPTIONAL REGULATOR TRPI"/>
    <property type="match status" value="1"/>
</dbReference>
<sequence length="297" mass="31659">MTTRPLPPLNALRAFEATARLGGVGRAAQALHVTHGAISRQIKLLEADLGLALFERDGRGLRLTASGQTLQAACKDAFERLHAAVDQLHRPALRDALVLGCSSSVLARWMIPRLPRLQSALPALSVHWSALDGSFSDAQARLDAVLLLAEPPWPSGWEVIELAPERVGAVLSPQHPAAARLQGRPASALLPEELLHTTSRPQAWPAWAAAHALDARALRPSQGFEHLYYLLEAAVAGLGVAIAPEPLVADDIAGGRLIAPWGFTATAGAWVLARHAARADPRVDALVAWLKAELADQ</sequence>
<proteinExistence type="inferred from homology"/>
<dbReference type="GO" id="GO:0043565">
    <property type="term" value="F:sequence-specific DNA binding"/>
    <property type="evidence" value="ECO:0007669"/>
    <property type="project" value="TreeGrafter"/>
</dbReference>
<evidence type="ECO:0000256" key="3">
    <source>
        <dbReference type="ARBA" id="ARBA00023125"/>
    </source>
</evidence>
<dbReference type="PATRIC" id="fig|517011.3.peg.3233"/>
<dbReference type="Gene3D" id="3.40.190.10">
    <property type="entry name" value="Periplasmic binding protein-like II"/>
    <property type="match status" value="2"/>
</dbReference>
<protein>
    <submittedName>
        <fullName evidence="6">Transcriptional regulator</fullName>
    </submittedName>
</protein>
<dbReference type="InterPro" id="IPR036388">
    <property type="entry name" value="WH-like_DNA-bd_sf"/>
</dbReference>
<evidence type="ECO:0000256" key="1">
    <source>
        <dbReference type="ARBA" id="ARBA00009437"/>
    </source>
</evidence>